<name>A0A940WZ88_9BACI</name>
<protein>
    <recommendedName>
        <fullName evidence="3">DUF3679 domain-containing protein</fullName>
    </recommendedName>
</protein>
<keyword evidence="2" id="KW-1185">Reference proteome</keyword>
<dbReference type="EMBL" id="JAGKSQ010000003">
    <property type="protein sequence ID" value="MBP3951321.1"/>
    <property type="molecule type" value="Genomic_DNA"/>
</dbReference>
<dbReference type="Proteomes" id="UP000678228">
    <property type="component" value="Unassembled WGS sequence"/>
</dbReference>
<gene>
    <name evidence="1" type="ORF">J7W16_09260</name>
</gene>
<dbReference type="InterPro" id="IPR020534">
    <property type="entry name" value="Uncharacterised_YqxA"/>
</dbReference>
<dbReference type="Pfam" id="PF12438">
    <property type="entry name" value="DUF3679"/>
    <property type="match status" value="1"/>
</dbReference>
<proteinExistence type="predicted"/>
<dbReference type="AlphaFoldDB" id="A0A940WZ88"/>
<sequence>MKKLVVIFVSVGLLILLGSLFGVQQMSEELGISQPVPLLIEKEQQQEEKATQVKQSELEVKSQKIEETGRFNFFSEMGSDLAKGFNYVSRAMLGQVMTFVHQVLNGEQEANS</sequence>
<dbReference type="RefSeq" id="WP_210597007.1">
    <property type="nucleotide sequence ID" value="NZ_JAGKSQ010000003.1"/>
</dbReference>
<accession>A0A940WZ88</accession>
<reference evidence="1" key="1">
    <citation type="submission" date="2021-03" db="EMBL/GenBank/DDBJ databases">
        <title>Bacillus suaedae sp. nov., isolated from Suaeda aralocaspica.</title>
        <authorList>
            <person name="Lei R.F.R."/>
        </authorList>
    </citation>
    <scope>NUCLEOTIDE SEQUENCE</scope>
    <source>
        <strain evidence="1">YZJH907-2</strain>
    </source>
</reference>
<evidence type="ECO:0000313" key="2">
    <source>
        <dbReference type="Proteomes" id="UP000678228"/>
    </source>
</evidence>
<comment type="caution">
    <text evidence="1">The sequence shown here is derived from an EMBL/GenBank/DDBJ whole genome shotgun (WGS) entry which is preliminary data.</text>
</comment>
<organism evidence="1 2">
    <name type="scientific">Halalkalibacter suaedae</name>
    <dbReference type="NCBI Taxonomy" id="2822140"/>
    <lineage>
        <taxon>Bacteria</taxon>
        <taxon>Bacillati</taxon>
        <taxon>Bacillota</taxon>
        <taxon>Bacilli</taxon>
        <taxon>Bacillales</taxon>
        <taxon>Bacillaceae</taxon>
        <taxon>Halalkalibacter</taxon>
    </lineage>
</organism>
<evidence type="ECO:0000313" key="1">
    <source>
        <dbReference type="EMBL" id="MBP3951321.1"/>
    </source>
</evidence>
<evidence type="ECO:0008006" key="3">
    <source>
        <dbReference type="Google" id="ProtNLM"/>
    </source>
</evidence>